<feature type="transmembrane region" description="Helical" evidence="1">
    <location>
        <begin position="7"/>
        <end position="23"/>
    </location>
</feature>
<protein>
    <submittedName>
        <fullName evidence="3">Uncharacterized protein (DUF58 family)</fullName>
    </submittedName>
</protein>
<dbReference type="RefSeq" id="WP_209644070.1">
    <property type="nucleotide sequence ID" value="NZ_JAGINW010000001.1"/>
</dbReference>
<dbReference type="EMBL" id="JAGINW010000001">
    <property type="protein sequence ID" value="MBP2327076.1"/>
    <property type="molecule type" value="Genomic_DNA"/>
</dbReference>
<name>A0ABS4TRP3_9PSEU</name>
<dbReference type="Pfam" id="PF01882">
    <property type="entry name" value="DUF58"/>
    <property type="match status" value="1"/>
</dbReference>
<keyword evidence="1" id="KW-0812">Transmembrane</keyword>
<feature type="domain" description="DUF58" evidence="2">
    <location>
        <begin position="190"/>
        <end position="315"/>
    </location>
</feature>
<keyword evidence="1" id="KW-1133">Transmembrane helix</keyword>
<evidence type="ECO:0000259" key="2">
    <source>
        <dbReference type="Pfam" id="PF01882"/>
    </source>
</evidence>
<dbReference type="PANTHER" id="PTHR34351">
    <property type="entry name" value="SLR1927 PROTEIN-RELATED"/>
    <property type="match status" value="1"/>
</dbReference>
<evidence type="ECO:0000313" key="4">
    <source>
        <dbReference type="Proteomes" id="UP001519332"/>
    </source>
</evidence>
<dbReference type="InterPro" id="IPR002881">
    <property type="entry name" value="DUF58"/>
</dbReference>
<dbReference type="Proteomes" id="UP001519332">
    <property type="component" value="Unassembled WGS sequence"/>
</dbReference>
<organism evidence="3 4">
    <name type="scientific">Kibdelosporangium banguiense</name>
    <dbReference type="NCBI Taxonomy" id="1365924"/>
    <lineage>
        <taxon>Bacteria</taxon>
        <taxon>Bacillati</taxon>
        <taxon>Actinomycetota</taxon>
        <taxon>Actinomycetes</taxon>
        <taxon>Pseudonocardiales</taxon>
        <taxon>Pseudonocardiaceae</taxon>
        <taxon>Kibdelosporangium</taxon>
    </lineage>
</organism>
<proteinExistence type="predicted"/>
<reference evidence="3 4" key="1">
    <citation type="submission" date="2021-03" db="EMBL/GenBank/DDBJ databases">
        <title>Sequencing the genomes of 1000 actinobacteria strains.</title>
        <authorList>
            <person name="Klenk H.-P."/>
        </authorList>
    </citation>
    <scope>NUCLEOTIDE SEQUENCE [LARGE SCALE GENOMIC DNA]</scope>
    <source>
        <strain evidence="3 4">DSM 46670</strain>
    </source>
</reference>
<keyword evidence="1" id="KW-0472">Membrane</keyword>
<comment type="caution">
    <text evidence="3">The sequence shown here is derived from an EMBL/GenBank/DDBJ whole genome shotgun (WGS) entry which is preliminary data.</text>
</comment>
<feature type="transmembrane region" description="Helical" evidence="1">
    <location>
        <begin position="29"/>
        <end position="48"/>
    </location>
</feature>
<accession>A0ABS4TRP3</accession>
<evidence type="ECO:0000313" key="3">
    <source>
        <dbReference type="EMBL" id="MBP2327076.1"/>
    </source>
</evidence>
<keyword evidence="4" id="KW-1185">Reference proteome</keyword>
<sequence>MITRTGVTVAGSAVILLLAGAWADSPEFVILGFACVMALLVALTWLLVRPRLSVVREIDPVRVEEGAVVHAMLTVTNIGRRRSTPSVAVETVDDSRVTVPLPSLAVSENFETVYTLPAFRRGRYVIPPVTLDHADPLRLFHSGRTGGRESVLSVYPRVHHIDPLPLGGPRDVEGPTSANSSHDGVAFHSLRAYQPGDDWRRIHWRSTARTGELMVRHNVVPNEPRHLVILDTSAKPYSGSSFEEAVRVAASLCVAAERVGYPVACGTTADLEVADGEAAALDLLSGVQCSAVDRGLPSLNDVLREVVSTGERVALSVVTGQADHDQLMELAVLRMQFPAVTLVHIGQADVGALPGVVTIGAGTSAEFEARWNQLGRP</sequence>
<evidence type="ECO:0000256" key="1">
    <source>
        <dbReference type="SAM" id="Phobius"/>
    </source>
</evidence>
<gene>
    <name evidence="3" type="ORF">JOF56_007461</name>
</gene>
<dbReference type="PANTHER" id="PTHR34351:SF1">
    <property type="entry name" value="SLR1927 PROTEIN"/>
    <property type="match status" value="1"/>
</dbReference>